<gene>
    <name evidence="7" type="ORF">GCM10022235_85400</name>
</gene>
<accession>A0ABP6ZA11</accession>
<evidence type="ECO:0000256" key="4">
    <source>
        <dbReference type="ARBA" id="ARBA00022898"/>
    </source>
</evidence>
<dbReference type="InterPro" id="IPR010977">
    <property type="entry name" value="Aromatic_deC"/>
</dbReference>
<dbReference type="Gene3D" id="3.90.1150.10">
    <property type="entry name" value="Aspartate Aminotransferase, domain 1"/>
    <property type="match status" value="1"/>
</dbReference>
<comment type="similarity">
    <text evidence="2 6">Belongs to the group II decarboxylase family.</text>
</comment>
<evidence type="ECO:0000256" key="3">
    <source>
        <dbReference type="ARBA" id="ARBA00022793"/>
    </source>
</evidence>
<evidence type="ECO:0000256" key="2">
    <source>
        <dbReference type="ARBA" id="ARBA00009533"/>
    </source>
</evidence>
<dbReference type="Proteomes" id="UP001501222">
    <property type="component" value="Unassembled WGS sequence"/>
</dbReference>
<dbReference type="PANTHER" id="PTHR11999">
    <property type="entry name" value="GROUP II PYRIDOXAL-5-PHOSPHATE DECARBOXYLASE"/>
    <property type="match status" value="1"/>
</dbReference>
<comment type="cofactor">
    <cofactor evidence="1 6">
        <name>pyridoxal 5'-phosphate</name>
        <dbReference type="ChEBI" id="CHEBI:597326"/>
    </cofactor>
</comment>
<dbReference type="RefSeq" id="WP_344850553.1">
    <property type="nucleotide sequence ID" value="NZ_BAABAA010000029.1"/>
</dbReference>
<dbReference type="InterPro" id="IPR015422">
    <property type="entry name" value="PyrdxlP-dep_Trfase_small"/>
</dbReference>
<name>A0ABP6ZA11_9ACTN</name>
<protein>
    <submittedName>
        <fullName evidence="7">Pyridoxal-dependent decarboxylase</fullName>
    </submittedName>
</protein>
<dbReference type="InterPro" id="IPR015421">
    <property type="entry name" value="PyrdxlP-dep_Trfase_major"/>
</dbReference>
<sequence length="464" mass="49409">MHVPDWNGPLQLASRLASEYLAGLPARLLGPEATAESLRKALGGQLPDHGEDASTVVRELATAADSGLLPGGSGRFFGFVFGGATPAAIAADWLATAWDQNAGLHAASPAAAVVEEVAGDWLKRLLGLPDQASVGFVTGAQMASFTGLAAARNHVLARAGWDVERSGLVGAPPITIIAGDQRHDTIDRALRFLGLGTDSITSVASDDQGRMRADALADALRDVSGPVVVCAQVGNVNSGAIDPVDQICDLAHEAGAWVHIDGAFGLWALSSPRLRPLLEGVQRADSWATDAHKWLSVPFDSGLVFSAHPEAHTGAMSIRAPYLIHDQEGHRDPLDYNPEFSRRARGFAVYAALRALGRSGVADVVERCCGLARLFADKLAESSQVEILNDVVLNQVLVRFLDPNGDHDAFTRQLVSRVQRDGTCWMSGTTWRGMSAMRISVCNWTTDDEDIDRSVAAIMRCLQS</sequence>
<keyword evidence="4 6" id="KW-0663">Pyridoxal phosphate</keyword>
<dbReference type="Pfam" id="PF00282">
    <property type="entry name" value="Pyridoxal_deC"/>
    <property type="match status" value="1"/>
</dbReference>
<proteinExistence type="inferred from homology"/>
<evidence type="ECO:0000256" key="1">
    <source>
        <dbReference type="ARBA" id="ARBA00001933"/>
    </source>
</evidence>
<keyword evidence="8" id="KW-1185">Reference proteome</keyword>
<comment type="caution">
    <text evidence="7">The sequence shown here is derived from an EMBL/GenBank/DDBJ whole genome shotgun (WGS) entry which is preliminary data.</text>
</comment>
<evidence type="ECO:0000256" key="5">
    <source>
        <dbReference type="ARBA" id="ARBA00023239"/>
    </source>
</evidence>
<keyword evidence="3" id="KW-0210">Decarboxylase</keyword>
<evidence type="ECO:0000256" key="6">
    <source>
        <dbReference type="RuleBase" id="RU000382"/>
    </source>
</evidence>
<dbReference type="EMBL" id="BAABAA010000029">
    <property type="protein sequence ID" value="GAA3600392.1"/>
    <property type="molecule type" value="Genomic_DNA"/>
</dbReference>
<dbReference type="InterPro" id="IPR002129">
    <property type="entry name" value="PyrdxlP-dep_de-COase"/>
</dbReference>
<dbReference type="InterPro" id="IPR015424">
    <property type="entry name" value="PyrdxlP-dep_Trfase"/>
</dbReference>
<reference evidence="8" key="1">
    <citation type="journal article" date="2019" name="Int. J. Syst. Evol. Microbiol.">
        <title>The Global Catalogue of Microorganisms (GCM) 10K type strain sequencing project: providing services to taxonomists for standard genome sequencing and annotation.</title>
        <authorList>
            <consortium name="The Broad Institute Genomics Platform"/>
            <consortium name="The Broad Institute Genome Sequencing Center for Infectious Disease"/>
            <person name="Wu L."/>
            <person name="Ma J."/>
        </authorList>
    </citation>
    <scope>NUCLEOTIDE SEQUENCE [LARGE SCALE GENOMIC DNA]</scope>
    <source>
        <strain evidence="8">JCM 16928</strain>
    </source>
</reference>
<dbReference type="Gene3D" id="3.40.640.10">
    <property type="entry name" value="Type I PLP-dependent aspartate aminotransferase-like (Major domain)"/>
    <property type="match status" value="1"/>
</dbReference>
<evidence type="ECO:0000313" key="8">
    <source>
        <dbReference type="Proteomes" id="UP001501222"/>
    </source>
</evidence>
<dbReference type="SUPFAM" id="SSF53383">
    <property type="entry name" value="PLP-dependent transferases"/>
    <property type="match status" value="1"/>
</dbReference>
<organism evidence="7 8">
    <name type="scientific">Kribbella ginsengisoli</name>
    <dbReference type="NCBI Taxonomy" id="363865"/>
    <lineage>
        <taxon>Bacteria</taxon>
        <taxon>Bacillati</taxon>
        <taxon>Actinomycetota</taxon>
        <taxon>Actinomycetes</taxon>
        <taxon>Propionibacteriales</taxon>
        <taxon>Kribbellaceae</taxon>
        <taxon>Kribbella</taxon>
    </lineage>
</organism>
<dbReference type="PANTHER" id="PTHR11999:SF70">
    <property type="entry name" value="MIP05841P"/>
    <property type="match status" value="1"/>
</dbReference>
<evidence type="ECO:0000313" key="7">
    <source>
        <dbReference type="EMBL" id="GAA3600392.1"/>
    </source>
</evidence>
<keyword evidence="5 6" id="KW-0456">Lyase</keyword>